<keyword evidence="6" id="KW-1185">Reference proteome</keyword>
<organism evidence="5 6">
    <name type="scientific">Tepidiforma flava</name>
    <dbReference type="NCBI Taxonomy" id="3004094"/>
    <lineage>
        <taxon>Bacteria</taxon>
        <taxon>Bacillati</taxon>
        <taxon>Chloroflexota</taxon>
        <taxon>Tepidiformia</taxon>
        <taxon>Tepidiformales</taxon>
        <taxon>Tepidiformaceae</taxon>
        <taxon>Tepidiforma</taxon>
    </lineage>
</organism>
<dbReference type="HAMAP" id="MF_00688">
    <property type="entry name" value="Leu_Phe_trans"/>
    <property type="match status" value="1"/>
</dbReference>
<dbReference type="EMBL" id="CP115149">
    <property type="protein sequence ID" value="WBL35161.1"/>
    <property type="molecule type" value="Genomic_DNA"/>
</dbReference>
<gene>
    <name evidence="4 5" type="primary">aat</name>
    <name evidence="5" type="ORF">O0235_10210</name>
</gene>
<comment type="catalytic activity">
    <reaction evidence="4">
        <text>N-terminal L-lysyl-[protein] + L-leucyl-tRNA(Leu) = N-terminal L-leucyl-L-lysyl-[protein] + tRNA(Leu) + H(+)</text>
        <dbReference type="Rhea" id="RHEA:12340"/>
        <dbReference type="Rhea" id="RHEA-COMP:9613"/>
        <dbReference type="Rhea" id="RHEA-COMP:9622"/>
        <dbReference type="Rhea" id="RHEA-COMP:12670"/>
        <dbReference type="Rhea" id="RHEA-COMP:12671"/>
        <dbReference type="ChEBI" id="CHEBI:15378"/>
        <dbReference type="ChEBI" id="CHEBI:65249"/>
        <dbReference type="ChEBI" id="CHEBI:78442"/>
        <dbReference type="ChEBI" id="CHEBI:78494"/>
        <dbReference type="ChEBI" id="CHEBI:133043"/>
        <dbReference type="EC" id="2.3.2.6"/>
    </reaction>
</comment>
<protein>
    <recommendedName>
        <fullName evidence="4">Leucyl/phenylalanyl-tRNA--protein transferase</fullName>
        <ecNumber evidence="4">2.3.2.6</ecNumber>
    </recommendedName>
    <alternativeName>
        <fullName evidence="4">L/F-transferase</fullName>
    </alternativeName>
    <alternativeName>
        <fullName evidence="4">Leucyltransferase</fullName>
    </alternativeName>
    <alternativeName>
        <fullName evidence="4">Phenyalanyltransferase</fullName>
    </alternativeName>
</protein>
<dbReference type="Gene3D" id="3.30.70.3550">
    <property type="entry name" value="Leucyl/phenylalanyl-tRNA-protein transferase, N-terminal domain"/>
    <property type="match status" value="1"/>
</dbReference>
<evidence type="ECO:0000256" key="4">
    <source>
        <dbReference type="HAMAP-Rule" id="MF_00688"/>
    </source>
</evidence>
<dbReference type="GO" id="GO:0008914">
    <property type="term" value="F:leucyl-tRNA--protein transferase activity"/>
    <property type="evidence" value="ECO:0007669"/>
    <property type="project" value="UniProtKB-EC"/>
</dbReference>
<comment type="similarity">
    <text evidence="4">Belongs to the L/F-transferase family.</text>
</comment>
<dbReference type="NCBIfam" id="TIGR00667">
    <property type="entry name" value="aat"/>
    <property type="match status" value="1"/>
</dbReference>
<name>A0ABY7M3L7_9CHLR</name>
<comment type="catalytic activity">
    <reaction evidence="4">
        <text>L-phenylalanyl-tRNA(Phe) + an N-terminal L-alpha-aminoacyl-[protein] = an N-terminal L-phenylalanyl-L-alpha-aminoacyl-[protein] + tRNA(Phe)</text>
        <dbReference type="Rhea" id="RHEA:43632"/>
        <dbReference type="Rhea" id="RHEA-COMP:9668"/>
        <dbReference type="Rhea" id="RHEA-COMP:9699"/>
        <dbReference type="Rhea" id="RHEA-COMP:10636"/>
        <dbReference type="Rhea" id="RHEA-COMP:10637"/>
        <dbReference type="ChEBI" id="CHEBI:78442"/>
        <dbReference type="ChEBI" id="CHEBI:78531"/>
        <dbReference type="ChEBI" id="CHEBI:78597"/>
        <dbReference type="ChEBI" id="CHEBI:83561"/>
        <dbReference type="EC" id="2.3.2.6"/>
    </reaction>
</comment>
<dbReference type="InterPro" id="IPR004616">
    <property type="entry name" value="Leu/Phe-tRNA_Trfase"/>
</dbReference>
<comment type="subcellular location">
    <subcellularLocation>
        <location evidence="4">Cytoplasm</location>
    </subcellularLocation>
</comment>
<evidence type="ECO:0000256" key="2">
    <source>
        <dbReference type="ARBA" id="ARBA00022679"/>
    </source>
</evidence>
<keyword evidence="2 4" id="KW-0808">Transferase</keyword>
<dbReference type="Proteomes" id="UP001212803">
    <property type="component" value="Chromosome"/>
</dbReference>
<dbReference type="Gene3D" id="3.40.630.70">
    <property type="entry name" value="Leucyl/phenylalanyl-tRNA-protein transferase, C-terminal domain"/>
    <property type="match status" value="1"/>
</dbReference>
<evidence type="ECO:0000256" key="1">
    <source>
        <dbReference type="ARBA" id="ARBA00022490"/>
    </source>
</evidence>
<dbReference type="Pfam" id="PF03588">
    <property type="entry name" value="Leu_Phe_trans"/>
    <property type="match status" value="1"/>
</dbReference>
<dbReference type="PANTHER" id="PTHR30098:SF2">
    <property type="entry name" value="LEUCYL_PHENYLALANYL-TRNA--PROTEIN TRANSFERASE"/>
    <property type="match status" value="1"/>
</dbReference>
<accession>A0ABY7M3L7</accession>
<dbReference type="PANTHER" id="PTHR30098">
    <property type="entry name" value="LEUCYL/PHENYLALANYL-TRNA--PROTEIN TRANSFERASE"/>
    <property type="match status" value="1"/>
</dbReference>
<comment type="function">
    <text evidence="4">Functions in the N-end rule pathway of protein degradation where it conjugates Leu, Phe and, less efficiently, Met from aminoacyl-tRNAs to the N-termini of proteins containing an N-terminal arginine or lysine.</text>
</comment>
<dbReference type="SUPFAM" id="SSF55729">
    <property type="entry name" value="Acyl-CoA N-acyltransferases (Nat)"/>
    <property type="match status" value="1"/>
</dbReference>
<keyword evidence="3 4" id="KW-0012">Acyltransferase</keyword>
<comment type="catalytic activity">
    <reaction evidence="4">
        <text>N-terminal L-arginyl-[protein] + L-leucyl-tRNA(Leu) = N-terminal L-leucyl-L-arginyl-[protein] + tRNA(Leu) + H(+)</text>
        <dbReference type="Rhea" id="RHEA:50416"/>
        <dbReference type="Rhea" id="RHEA-COMP:9613"/>
        <dbReference type="Rhea" id="RHEA-COMP:9622"/>
        <dbReference type="Rhea" id="RHEA-COMP:12672"/>
        <dbReference type="Rhea" id="RHEA-COMP:12673"/>
        <dbReference type="ChEBI" id="CHEBI:15378"/>
        <dbReference type="ChEBI" id="CHEBI:64719"/>
        <dbReference type="ChEBI" id="CHEBI:78442"/>
        <dbReference type="ChEBI" id="CHEBI:78494"/>
        <dbReference type="ChEBI" id="CHEBI:133044"/>
        <dbReference type="EC" id="2.3.2.6"/>
    </reaction>
</comment>
<reference evidence="5 6" key="1">
    <citation type="journal article" date="2023" name="ISME J.">
        <title>Thermophilic Dehalococcoidia with unusual traits shed light on an unexpected past.</title>
        <authorList>
            <person name="Palmer M."/>
            <person name="Covington J.K."/>
            <person name="Zhou E.M."/>
            <person name="Thomas S.C."/>
            <person name="Habib N."/>
            <person name="Seymour C.O."/>
            <person name="Lai D."/>
            <person name="Johnston J."/>
            <person name="Hashimi A."/>
            <person name="Jiao J.Y."/>
            <person name="Muok A.R."/>
            <person name="Liu L."/>
            <person name="Xian W.D."/>
            <person name="Zhi X.Y."/>
            <person name="Li M.M."/>
            <person name="Silva L.P."/>
            <person name="Bowen B.P."/>
            <person name="Louie K."/>
            <person name="Briegel A."/>
            <person name="Pett-Ridge J."/>
            <person name="Weber P.K."/>
            <person name="Tocheva E.I."/>
            <person name="Woyke T."/>
            <person name="Northen T.R."/>
            <person name="Mayali X."/>
            <person name="Li W.J."/>
            <person name="Hedlund B.P."/>
        </authorList>
    </citation>
    <scope>NUCLEOTIDE SEQUENCE [LARGE SCALE GENOMIC DNA]</scope>
    <source>
        <strain evidence="5 6">YIM 72310</strain>
    </source>
</reference>
<dbReference type="EC" id="2.3.2.6" evidence="4"/>
<evidence type="ECO:0000256" key="3">
    <source>
        <dbReference type="ARBA" id="ARBA00023315"/>
    </source>
</evidence>
<keyword evidence="1 4" id="KW-0963">Cytoplasm</keyword>
<dbReference type="InterPro" id="IPR042203">
    <property type="entry name" value="Leu/Phe-tRNA_Trfase_C"/>
</dbReference>
<evidence type="ECO:0000313" key="6">
    <source>
        <dbReference type="Proteomes" id="UP001212803"/>
    </source>
</evidence>
<proteinExistence type="inferred from homology"/>
<dbReference type="InterPro" id="IPR042221">
    <property type="entry name" value="Leu/Phe-tRNA_Trfase_N"/>
</dbReference>
<dbReference type="RefSeq" id="WP_270055689.1">
    <property type="nucleotide sequence ID" value="NZ_CP115149.1"/>
</dbReference>
<sequence>MSGERGSDLAAVAVRDSAGRPCPIPLELRTRGPALPLPRARYSVPGPEALARGDETVYVQGGEFTPEMIVAGYRLGYFPWPRGEEDELWWCSPNPRAILPVETFTVPRRLGRTIRSGRFRVTVDAAFHEVIVCCSERREGTWLTPNLMAAYRELHRLGWAHSFEVWLGETLAGGLYGLAVGAMFGAESMFTLYTDASKVAVAAMVQHCRALGVELIDIQVLNPHTARIGGVEVPRREYLARLERALHREVRWFKGGSAGLPDAAQGHG</sequence>
<dbReference type="InterPro" id="IPR016181">
    <property type="entry name" value="Acyl_CoA_acyltransferase"/>
</dbReference>
<evidence type="ECO:0000313" key="5">
    <source>
        <dbReference type="EMBL" id="WBL35161.1"/>
    </source>
</evidence>